<dbReference type="InterPro" id="IPR036388">
    <property type="entry name" value="WH-like_DNA-bd_sf"/>
</dbReference>
<organism evidence="7 8">
    <name type="scientific">Candidatus Fimiplasma intestinipullorum</name>
    <dbReference type="NCBI Taxonomy" id="2840825"/>
    <lineage>
        <taxon>Bacteria</taxon>
        <taxon>Bacillati</taxon>
        <taxon>Bacillota</taxon>
        <taxon>Clostridia</taxon>
        <taxon>Eubacteriales</taxon>
        <taxon>Candidatus Fimiplasma</taxon>
    </lineage>
</organism>
<dbReference type="Pfam" id="PF02742">
    <property type="entry name" value="Fe_dep_repr_C"/>
    <property type="match status" value="1"/>
</dbReference>
<dbReference type="GO" id="GO:0046983">
    <property type="term" value="F:protein dimerization activity"/>
    <property type="evidence" value="ECO:0007669"/>
    <property type="project" value="InterPro"/>
</dbReference>
<dbReference type="InterPro" id="IPR001367">
    <property type="entry name" value="Fe_dep_repressor"/>
</dbReference>
<evidence type="ECO:0000313" key="8">
    <source>
        <dbReference type="Proteomes" id="UP000824175"/>
    </source>
</evidence>
<dbReference type="GO" id="GO:0003677">
    <property type="term" value="F:DNA binding"/>
    <property type="evidence" value="ECO:0007669"/>
    <property type="project" value="UniProtKB-KW"/>
</dbReference>
<feature type="domain" description="HTH dtxR-type" evidence="5">
    <location>
        <begin position="5"/>
        <end position="55"/>
    </location>
</feature>
<dbReference type="InterPro" id="IPR036390">
    <property type="entry name" value="WH_DNA-bd_sf"/>
</dbReference>
<dbReference type="AlphaFoldDB" id="A0A9D1L0H6"/>
<protein>
    <submittedName>
        <fullName evidence="7">Metal-dependent transcriptional regulator</fullName>
    </submittedName>
</protein>
<dbReference type="FunFam" id="1.10.60.10:FF:000005">
    <property type="entry name" value="Transcriptional regulator MntR protein"/>
    <property type="match status" value="1"/>
</dbReference>
<dbReference type="PANTHER" id="PTHR33238">
    <property type="entry name" value="IRON (METAL) DEPENDENT REPRESSOR, DTXR FAMILY"/>
    <property type="match status" value="1"/>
</dbReference>
<dbReference type="InterPro" id="IPR050536">
    <property type="entry name" value="DtxR_MntR_Metal-Reg"/>
</dbReference>
<accession>A0A9D1L0H6</accession>
<dbReference type="Proteomes" id="UP000824175">
    <property type="component" value="Unassembled WGS sequence"/>
</dbReference>
<dbReference type="Gene3D" id="1.10.10.10">
    <property type="entry name" value="Winged helix-like DNA-binding domain superfamily/Winged helix DNA-binding domain"/>
    <property type="match status" value="1"/>
</dbReference>
<gene>
    <name evidence="7" type="ORF">IAD15_03215</name>
</gene>
<dbReference type="GO" id="GO:0003700">
    <property type="term" value="F:DNA-binding transcription factor activity"/>
    <property type="evidence" value="ECO:0007669"/>
    <property type="project" value="InterPro"/>
</dbReference>
<dbReference type="SMART" id="SM00529">
    <property type="entry name" value="HTH_DTXR"/>
    <property type="match status" value="1"/>
</dbReference>
<dbReference type="SUPFAM" id="SSF47979">
    <property type="entry name" value="Iron-dependent repressor protein, dimerization domain"/>
    <property type="match status" value="1"/>
</dbReference>
<evidence type="ECO:0000259" key="5">
    <source>
        <dbReference type="Pfam" id="PF01325"/>
    </source>
</evidence>
<comment type="caution">
    <text evidence="7">The sequence shown here is derived from an EMBL/GenBank/DDBJ whole genome shotgun (WGS) entry which is preliminary data.</text>
</comment>
<dbReference type="EMBL" id="DVMJ01000022">
    <property type="protein sequence ID" value="HIU13061.1"/>
    <property type="molecule type" value="Genomic_DNA"/>
</dbReference>
<keyword evidence="3" id="KW-0238">DNA-binding</keyword>
<evidence type="ECO:0000256" key="3">
    <source>
        <dbReference type="ARBA" id="ARBA00023125"/>
    </source>
</evidence>
<evidence type="ECO:0000256" key="2">
    <source>
        <dbReference type="ARBA" id="ARBA00023015"/>
    </source>
</evidence>
<name>A0A9D1L0H6_9FIRM</name>
<reference evidence="7" key="1">
    <citation type="submission" date="2020-10" db="EMBL/GenBank/DDBJ databases">
        <authorList>
            <person name="Gilroy R."/>
        </authorList>
    </citation>
    <scope>NUCLEOTIDE SEQUENCE</scope>
    <source>
        <strain evidence="7">CHK195-11698</strain>
    </source>
</reference>
<evidence type="ECO:0000256" key="4">
    <source>
        <dbReference type="ARBA" id="ARBA00023163"/>
    </source>
</evidence>
<dbReference type="PANTHER" id="PTHR33238:SF7">
    <property type="entry name" value="IRON-DEPENDENT TRANSCRIPTIONAL REGULATOR"/>
    <property type="match status" value="1"/>
</dbReference>
<keyword evidence="4" id="KW-0804">Transcription</keyword>
<keyword evidence="2" id="KW-0805">Transcription regulation</keyword>
<proteinExistence type="inferred from homology"/>
<evidence type="ECO:0000256" key="1">
    <source>
        <dbReference type="ARBA" id="ARBA00007871"/>
    </source>
</evidence>
<dbReference type="InterPro" id="IPR036421">
    <property type="entry name" value="Fe_dep_repressor_sf"/>
</dbReference>
<sequence>MAIQESGEMYLENILVLQKQKGEVRSIDVAHYSGYSKPSVSRAMNILKKDGLITIDQDGFIHFTDTGYQIAHSIYERHVVLTRFLTAIGVDEKIAAEDACKIEHDLSSETFERLKEHIAKTIDHKEA</sequence>
<reference evidence="7" key="2">
    <citation type="journal article" date="2021" name="PeerJ">
        <title>Extensive microbial diversity within the chicken gut microbiome revealed by metagenomics and culture.</title>
        <authorList>
            <person name="Gilroy R."/>
            <person name="Ravi A."/>
            <person name="Getino M."/>
            <person name="Pursley I."/>
            <person name="Horton D.L."/>
            <person name="Alikhan N.F."/>
            <person name="Baker D."/>
            <person name="Gharbi K."/>
            <person name="Hall N."/>
            <person name="Watson M."/>
            <person name="Adriaenssens E.M."/>
            <person name="Foster-Nyarko E."/>
            <person name="Jarju S."/>
            <person name="Secka A."/>
            <person name="Antonio M."/>
            <person name="Oren A."/>
            <person name="Chaudhuri R.R."/>
            <person name="La Ragione R."/>
            <person name="Hildebrand F."/>
            <person name="Pallen M.J."/>
        </authorList>
    </citation>
    <scope>NUCLEOTIDE SEQUENCE</scope>
    <source>
        <strain evidence="7">CHK195-11698</strain>
    </source>
</reference>
<dbReference type="InterPro" id="IPR022689">
    <property type="entry name" value="Iron_dep_repressor"/>
</dbReference>
<dbReference type="SUPFAM" id="SSF46785">
    <property type="entry name" value="Winged helix' DNA-binding domain"/>
    <property type="match status" value="1"/>
</dbReference>
<dbReference type="Pfam" id="PF01325">
    <property type="entry name" value="Fe_dep_repress"/>
    <property type="match status" value="1"/>
</dbReference>
<evidence type="ECO:0000313" key="7">
    <source>
        <dbReference type="EMBL" id="HIU13061.1"/>
    </source>
</evidence>
<dbReference type="GO" id="GO:0046914">
    <property type="term" value="F:transition metal ion binding"/>
    <property type="evidence" value="ECO:0007669"/>
    <property type="project" value="InterPro"/>
</dbReference>
<dbReference type="Gene3D" id="1.10.60.10">
    <property type="entry name" value="Iron dependent repressor, metal binding and dimerisation domain"/>
    <property type="match status" value="1"/>
</dbReference>
<comment type="similarity">
    <text evidence="1">Belongs to the DtxR/MntR family.</text>
</comment>
<dbReference type="InterPro" id="IPR022687">
    <property type="entry name" value="HTH_DTXR"/>
</dbReference>
<feature type="domain" description="Iron dependent repressor metal binding and dimerisation" evidence="6">
    <location>
        <begin position="64"/>
        <end position="118"/>
    </location>
</feature>
<evidence type="ECO:0000259" key="6">
    <source>
        <dbReference type="Pfam" id="PF02742"/>
    </source>
</evidence>